<proteinExistence type="predicted"/>
<keyword evidence="2" id="KW-0067">ATP-binding</keyword>
<dbReference type="SUPFAM" id="SSF140931">
    <property type="entry name" value="Fic-like"/>
    <property type="match status" value="1"/>
</dbReference>
<dbReference type="GO" id="GO:0005524">
    <property type="term" value="F:ATP binding"/>
    <property type="evidence" value="ECO:0007669"/>
    <property type="project" value="UniProtKB-KW"/>
</dbReference>
<feature type="domain" description="Fido" evidence="3">
    <location>
        <begin position="122"/>
        <end position="290"/>
    </location>
</feature>
<dbReference type="InterPro" id="IPR003812">
    <property type="entry name" value="Fido"/>
</dbReference>
<dbReference type="PROSITE" id="PS51459">
    <property type="entry name" value="FIDO"/>
    <property type="match status" value="1"/>
</dbReference>
<evidence type="ECO:0000256" key="2">
    <source>
        <dbReference type="PIRSR" id="PIRSR640198-2"/>
    </source>
</evidence>
<dbReference type="EMBL" id="QLIX01000060">
    <property type="protein sequence ID" value="RAI54090.1"/>
    <property type="molecule type" value="Genomic_DNA"/>
</dbReference>
<dbReference type="Proteomes" id="UP000249065">
    <property type="component" value="Unassembled WGS sequence"/>
</dbReference>
<evidence type="ECO:0000259" key="3">
    <source>
        <dbReference type="PROSITE" id="PS51459"/>
    </source>
</evidence>
<dbReference type="OrthoDB" id="9813719at2"/>
<protein>
    <submittedName>
        <fullName evidence="4">Fic family protein</fullName>
    </submittedName>
</protein>
<dbReference type="AlphaFoldDB" id="A0A327LT80"/>
<name>A0A327LT80_9PROT</name>
<evidence type="ECO:0000313" key="5">
    <source>
        <dbReference type="Proteomes" id="UP000249065"/>
    </source>
</evidence>
<accession>A0A327LT80</accession>
<dbReference type="Pfam" id="PF02661">
    <property type="entry name" value="Fic"/>
    <property type="match status" value="1"/>
</dbReference>
<dbReference type="Gene3D" id="1.10.3290.10">
    <property type="entry name" value="Fido-like domain"/>
    <property type="match status" value="1"/>
</dbReference>
<gene>
    <name evidence="4" type="ORF">DOO78_26480</name>
</gene>
<dbReference type="PANTHER" id="PTHR13504:SF38">
    <property type="entry name" value="FIDO DOMAIN-CONTAINING PROTEIN"/>
    <property type="match status" value="1"/>
</dbReference>
<feature type="binding site" evidence="2">
    <location>
        <begin position="168"/>
        <end position="171"/>
    </location>
    <ligand>
        <name>ATP</name>
        <dbReference type="ChEBI" id="CHEBI:30616"/>
    </ligand>
</feature>
<keyword evidence="2" id="KW-0547">Nucleotide-binding</keyword>
<sequence>MAAGQKIVRNAGPASLTLVPGEEQPAWPVLRDLAFLLGAEAGGLAGRLAPTTASAVGDLVRGMNCYYSNLIEGHDTRPVDIERALRSDLEAEPKRRNLQLEAAAHIAVQAAIDGGELDDRAAPSELAVEIHRRFYELMPAELRFVEERGSGRLVEVLPGRLREGHVEVGDHVAPPPDELPGWLKRLDEGAPERFGRADRLVAIAALHHRLLWVHPFADGNGRTARLLSHALLRRAGVGSALWSVSRGLARHVDAYKTHLARADAPPQGALDGRGILSDGRLSDFCRFFLAACLDQVRFMAALLAPEALSSRVREFVAAEAAGGRLDPRVGPLLEAAVLFGRVPRGDVPGLVGTSDRQARRLAKPLVDRGLLTGTKDAPFRIAFPLGETERLFPHLWAPAGVASGLPPLPEVEEALRRP</sequence>
<dbReference type="InterPro" id="IPR036597">
    <property type="entry name" value="Fido-like_dom_sf"/>
</dbReference>
<dbReference type="InterPro" id="IPR040198">
    <property type="entry name" value="Fido_containing"/>
</dbReference>
<dbReference type="PANTHER" id="PTHR13504">
    <property type="entry name" value="FIDO DOMAIN-CONTAINING PROTEIN DDB_G0283145"/>
    <property type="match status" value="1"/>
</dbReference>
<organism evidence="4 5">
    <name type="scientific">Roseicella frigidaeris</name>
    <dbReference type="NCBI Taxonomy" id="2230885"/>
    <lineage>
        <taxon>Bacteria</taxon>
        <taxon>Pseudomonadati</taxon>
        <taxon>Pseudomonadota</taxon>
        <taxon>Alphaproteobacteria</taxon>
        <taxon>Acetobacterales</taxon>
        <taxon>Roseomonadaceae</taxon>
        <taxon>Roseicella</taxon>
    </lineage>
</organism>
<reference evidence="5" key="1">
    <citation type="submission" date="2018-06" db="EMBL/GenBank/DDBJ databases">
        <authorList>
            <person name="Khan S.A."/>
        </authorList>
    </citation>
    <scope>NUCLEOTIDE SEQUENCE [LARGE SCALE GENOMIC DNA]</scope>
    <source>
        <strain evidence="5">DB-1506</strain>
    </source>
</reference>
<evidence type="ECO:0000256" key="1">
    <source>
        <dbReference type="PIRSR" id="PIRSR640198-1"/>
    </source>
</evidence>
<comment type="caution">
    <text evidence="4">The sequence shown here is derived from an EMBL/GenBank/DDBJ whole genome shotgun (WGS) entry which is preliminary data.</text>
</comment>
<feature type="active site" evidence="1">
    <location>
        <position position="214"/>
    </location>
</feature>
<evidence type="ECO:0000313" key="4">
    <source>
        <dbReference type="EMBL" id="RAI54090.1"/>
    </source>
</evidence>
<feature type="binding site" evidence="2">
    <location>
        <begin position="218"/>
        <end position="225"/>
    </location>
    <ligand>
        <name>ATP</name>
        <dbReference type="ChEBI" id="CHEBI:30616"/>
    </ligand>
</feature>
<keyword evidence="5" id="KW-1185">Reference proteome</keyword>